<dbReference type="Pfam" id="PF15675">
    <property type="entry name" value="CLLAC"/>
    <property type="match status" value="1"/>
</dbReference>
<feature type="transmembrane region" description="Helical" evidence="2">
    <location>
        <begin position="110"/>
        <end position="132"/>
    </location>
</feature>
<organism evidence="4 5">
    <name type="scientific">Propithecus coquereli</name>
    <name type="common">Coquerel's sifaka</name>
    <name type="synonym">Propithecus verreauxi coquereli</name>
    <dbReference type="NCBI Taxonomy" id="379532"/>
    <lineage>
        <taxon>Eukaryota</taxon>
        <taxon>Metazoa</taxon>
        <taxon>Chordata</taxon>
        <taxon>Craniata</taxon>
        <taxon>Vertebrata</taxon>
        <taxon>Euteleostomi</taxon>
        <taxon>Mammalia</taxon>
        <taxon>Eutheria</taxon>
        <taxon>Euarchontoglires</taxon>
        <taxon>Primates</taxon>
        <taxon>Strepsirrhini</taxon>
        <taxon>Lemuriformes</taxon>
        <taxon>Indriidae</taxon>
        <taxon>Propithecus</taxon>
    </lineage>
</organism>
<dbReference type="AlphaFoldDB" id="A0A2K6GQA5"/>
<evidence type="ECO:0000259" key="3">
    <source>
        <dbReference type="Pfam" id="PF15675"/>
    </source>
</evidence>
<dbReference type="InterPro" id="IPR053297">
    <property type="entry name" value="Dynactin-associated"/>
</dbReference>
<feature type="compositionally biased region" description="Low complexity" evidence="1">
    <location>
        <begin position="159"/>
        <end position="196"/>
    </location>
</feature>
<keyword evidence="2" id="KW-1133">Transmembrane helix</keyword>
<accession>A0A2K6GQA5</accession>
<sequence length="196" mass="21094">MSAGIKGSEQTGKYSWSEACDIGSSMDKKQGKYVVNVEHSENQPPVTCPNDQQPHSSTRWRPPSNDTTCDVSSNLTGVWVSPGILQHSRCPQPELRNTQLKGNCRQDWSLWKVFLACLLACVVTTAIGVLIICLVNNKGNDNVSVVIQLPRNNGEPIVTSPGTTSTTSQTTGTTSMEPTMTTSTDTTATTSTQSTT</sequence>
<feature type="region of interest" description="Disordered" evidence="1">
    <location>
        <begin position="153"/>
        <end position="196"/>
    </location>
</feature>
<dbReference type="STRING" id="379532.ENSPCOP00000028436"/>
<dbReference type="GO" id="GO:0005794">
    <property type="term" value="C:Golgi apparatus"/>
    <property type="evidence" value="ECO:0007669"/>
    <property type="project" value="TreeGrafter"/>
</dbReference>
<dbReference type="PANTHER" id="PTHR35349:SF7">
    <property type="entry name" value="DYNACTIN-ASSOCIATED PROTEIN"/>
    <property type="match status" value="1"/>
</dbReference>
<reference evidence="4" key="1">
    <citation type="submission" date="2025-08" db="UniProtKB">
        <authorList>
            <consortium name="Ensembl"/>
        </authorList>
    </citation>
    <scope>IDENTIFICATION</scope>
</reference>
<evidence type="ECO:0000256" key="2">
    <source>
        <dbReference type="SAM" id="Phobius"/>
    </source>
</evidence>
<dbReference type="InterPro" id="IPR031379">
    <property type="entry name" value="CLLAC"/>
</dbReference>
<feature type="region of interest" description="Disordered" evidence="1">
    <location>
        <begin position="41"/>
        <end position="67"/>
    </location>
</feature>
<reference evidence="4" key="2">
    <citation type="submission" date="2025-09" db="UniProtKB">
        <authorList>
            <consortium name="Ensembl"/>
        </authorList>
    </citation>
    <scope>IDENTIFICATION</scope>
</reference>
<evidence type="ECO:0000313" key="4">
    <source>
        <dbReference type="Ensembl" id="ENSPCOP00000028436.1"/>
    </source>
</evidence>
<dbReference type="GeneTree" id="ENSGT00400000022381"/>
<name>A0A2K6GQA5_PROCO</name>
<dbReference type="GO" id="GO:0005886">
    <property type="term" value="C:plasma membrane"/>
    <property type="evidence" value="ECO:0007669"/>
    <property type="project" value="TreeGrafter"/>
</dbReference>
<protein>
    <submittedName>
        <fullName evidence="4">Dynactin associated protein</fullName>
    </submittedName>
</protein>
<dbReference type="Ensembl" id="ENSPCOT00000039344.1">
    <property type="protein sequence ID" value="ENSPCOP00000028436.1"/>
    <property type="gene ID" value="ENSPCOG00000026854.1"/>
</dbReference>
<keyword evidence="2" id="KW-0812">Transmembrane</keyword>
<feature type="domain" description="CLLAC-motif containing" evidence="3">
    <location>
        <begin position="107"/>
        <end position="136"/>
    </location>
</feature>
<dbReference type="PANTHER" id="PTHR35349">
    <property type="entry name" value="DYNACTIN-ASSOCIATED PROTEIN"/>
    <property type="match status" value="1"/>
</dbReference>
<dbReference type="OMA" id="SSICWCP"/>
<evidence type="ECO:0000256" key="1">
    <source>
        <dbReference type="SAM" id="MobiDB-lite"/>
    </source>
</evidence>
<proteinExistence type="predicted"/>
<dbReference type="Proteomes" id="UP000233160">
    <property type="component" value="Unassembled WGS sequence"/>
</dbReference>
<keyword evidence="2" id="KW-0472">Membrane</keyword>
<gene>
    <name evidence="4" type="primary">DYNAP</name>
</gene>
<feature type="compositionally biased region" description="Polar residues" evidence="1">
    <location>
        <begin position="42"/>
        <end position="67"/>
    </location>
</feature>
<evidence type="ECO:0000313" key="5">
    <source>
        <dbReference type="Proteomes" id="UP000233160"/>
    </source>
</evidence>
<keyword evidence="5" id="KW-1185">Reference proteome</keyword>